<dbReference type="PROSITE" id="PS50112">
    <property type="entry name" value="PAS"/>
    <property type="match status" value="1"/>
</dbReference>
<dbReference type="PANTHER" id="PTHR44757:SF2">
    <property type="entry name" value="BIOFILM ARCHITECTURE MAINTENANCE PROTEIN MBAA"/>
    <property type="match status" value="1"/>
</dbReference>
<dbReference type="PROSITE" id="PS50887">
    <property type="entry name" value="GGDEF"/>
    <property type="match status" value="1"/>
</dbReference>
<dbReference type="AlphaFoldDB" id="D6Y0H6"/>
<dbReference type="InterPro" id="IPR052155">
    <property type="entry name" value="Biofilm_reg_signaling"/>
</dbReference>
<dbReference type="OrthoDB" id="9759607at2"/>
<feature type="domain" description="EAL" evidence="3">
    <location>
        <begin position="450"/>
        <end position="701"/>
    </location>
</feature>
<dbReference type="PROSITE" id="PS50113">
    <property type="entry name" value="PAC"/>
    <property type="match status" value="1"/>
</dbReference>
<dbReference type="CDD" id="cd01949">
    <property type="entry name" value="GGDEF"/>
    <property type="match status" value="1"/>
</dbReference>
<dbReference type="Gene3D" id="3.30.450.20">
    <property type="entry name" value="PAS domain"/>
    <property type="match status" value="2"/>
</dbReference>
<proteinExistence type="predicted"/>
<dbReference type="STRING" id="439292.Bsel_1048"/>
<dbReference type="Proteomes" id="UP000000271">
    <property type="component" value="Chromosome"/>
</dbReference>
<dbReference type="NCBIfam" id="TIGR00229">
    <property type="entry name" value="sensory_box"/>
    <property type="match status" value="1"/>
</dbReference>
<dbReference type="SMART" id="SM00086">
    <property type="entry name" value="PAC"/>
    <property type="match status" value="1"/>
</dbReference>
<dbReference type="Pfam" id="PF00563">
    <property type="entry name" value="EAL"/>
    <property type="match status" value="1"/>
</dbReference>
<evidence type="ECO:0000313" key="5">
    <source>
        <dbReference type="EMBL" id="ADH98567.1"/>
    </source>
</evidence>
<dbReference type="eggNOG" id="COG5001">
    <property type="taxonomic scope" value="Bacteria"/>
</dbReference>
<keyword evidence="6" id="KW-1185">Reference proteome</keyword>
<gene>
    <name evidence="5" type="ordered locus">Bsel_1048</name>
</gene>
<dbReference type="NCBIfam" id="TIGR00254">
    <property type="entry name" value="GGDEF"/>
    <property type="match status" value="1"/>
</dbReference>
<feature type="domain" description="GGDEF" evidence="4">
    <location>
        <begin position="307"/>
        <end position="441"/>
    </location>
</feature>
<dbReference type="Gene3D" id="3.30.70.270">
    <property type="match status" value="1"/>
</dbReference>
<dbReference type="InterPro" id="IPR000160">
    <property type="entry name" value="GGDEF_dom"/>
</dbReference>
<dbReference type="Pfam" id="PF13426">
    <property type="entry name" value="PAS_9"/>
    <property type="match status" value="1"/>
</dbReference>
<evidence type="ECO:0000259" key="1">
    <source>
        <dbReference type="PROSITE" id="PS50112"/>
    </source>
</evidence>
<dbReference type="InterPro" id="IPR035919">
    <property type="entry name" value="EAL_sf"/>
</dbReference>
<dbReference type="EMBL" id="CP001791">
    <property type="protein sequence ID" value="ADH98567.1"/>
    <property type="molecule type" value="Genomic_DNA"/>
</dbReference>
<evidence type="ECO:0000259" key="2">
    <source>
        <dbReference type="PROSITE" id="PS50113"/>
    </source>
</evidence>
<reference evidence="5" key="1">
    <citation type="submission" date="2009-10" db="EMBL/GenBank/DDBJ databases">
        <title>Complete sequence of Bacillus selenitireducens MLS10.</title>
        <authorList>
            <consortium name="US DOE Joint Genome Institute"/>
            <person name="Lucas S."/>
            <person name="Copeland A."/>
            <person name="Lapidus A."/>
            <person name="Glavina del Rio T."/>
            <person name="Dalin E."/>
            <person name="Tice H."/>
            <person name="Bruce D."/>
            <person name="Goodwin L."/>
            <person name="Pitluck S."/>
            <person name="Sims D."/>
            <person name="Brettin T."/>
            <person name="Detter J.C."/>
            <person name="Han C."/>
            <person name="Larimer F."/>
            <person name="Land M."/>
            <person name="Hauser L."/>
            <person name="Kyrpides N."/>
            <person name="Ovchinnikova G."/>
            <person name="Stolz J."/>
        </authorList>
    </citation>
    <scope>NUCLEOTIDE SEQUENCE [LARGE SCALE GENOMIC DNA]</scope>
    <source>
        <strain evidence="5">MLS10</strain>
    </source>
</reference>
<dbReference type="InterPro" id="IPR043128">
    <property type="entry name" value="Rev_trsase/Diguanyl_cyclase"/>
</dbReference>
<dbReference type="SUPFAM" id="SSF141868">
    <property type="entry name" value="EAL domain-like"/>
    <property type="match status" value="1"/>
</dbReference>
<dbReference type="Gene3D" id="3.20.20.450">
    <property type="entry name" value="EAL domain"/>
    <property type="match status" value="1"/>
</dbReference>
<dbReference type="CDD" id="cd01948">
    <property type="entry name" value="EAL"/>
    <property type="match status" value="1"/>
</dbReference>
<dbReference type="PANTHER" id="PTHR44757">
    <property type="entry name" value="DIGUANYLATE CYCLASE DGCP"/>
    <property type="match status" value="1"/>
</dbReference>
<evidence type="ECO:0000313" key="6">
    <source>
        <dbReference type="Proteomes" id="UP000000271"/>
    </source>
</evidence>
<evidence type="ECO:0000259" key="3">
    <source>
        <dbReference type="PROSITE" id="PS50883"/>
    </source>
</evidence>
<evidence type="ECO:0000259" key="4">
    <source>
        <dbReference type="PROSITE" id="PS50887"/>
    </source>
</evidence>
<dbReference type="KEGG" id="bse:Bsel_1048"/>
<dbReference type="CDD" id="cd00130">
    <property type="entry name" value="PAS"/>
    <property type="match status" value="1"/>
</dbReference>
<sequence>MGNGQNQTENLQDWGTNASDTGAVRELLDLKDALDEFAVVMITDTNGVITYVNNRACELSGYSRDELTGTTPRILNSGYHPKSYFRTMWETIKAGRVWRGEICNQTKHGDHFWSRATIVPLRNEQGVIHKFLALRHDITDRVHAEAALQDALEKDFYQVVKNLQNGVFKLKKRDQADDIVFTLSEGQIAAGYQMTTKDIEGKRVKDVFPEPQAKKITHHVDRALQQGAERFELTLNDQVYLIYLTRFETAFAGVEVAGSIIDITDQKLKEQQIQTMAYYDSLTQLPNRRSFELALKDSLQMPLANGEKVAVFYINLDRFQSVNETLGHAVGDRLLKKVAIRLKTLFDQGAVLSRFSGVDFAVMVRLTCEDGDVIKHEAERIHAALREPVILDNMELYTSPAIGVSLAPDHGTDWKTIIQYADAAMNRTKQLPGQAFYVFDSELEASLLRRLAIEQELRIAIEEGTLDLYVQPKVKAKTYRLSGGEALLRWHHKELGTVSPEEFIPIAEEFGMIQDLGYWVIQEGARRLKSWHDLGLTYLSLSVNVSIRQFMQPTFASDMQGVLDETGVDPRKLELEITENVTANMEMTRKVMLALKEMGFIVSIDDFGTGYSSMQYLQELPFDRVKLDKTFVMDLSKANRSIMQATLKLASALSMSTVAEGVESFAHAAFLSEWGCEELQGFYFSHALSEADFHQYWIIPELERKRCQLDRG</sequence>
<name>D6Y0H6_BACIE</name>
<dbReference type="SUPFAM" id="SSF55785">
    <property type="entry name" value="PYP-like sensor domain (PAS domain)"/>
    <property type="match status" value="2"/>
</dbReference>
<feature type="domain" description="PAC" evidence="2">
    <location>
        <begin position="96"/>
        <end position="150"/>
    </location>
</feature>
<dbReference type="SUPFAM" id="SSF55073">
    <property type="entry name" value="Nucleotide cyclase"/>
    <property type="match status" value="1"/>
</dbReference>
<dbReference type="SMART" id="SM00052">
    <property type="entry name" value="EAL"/>
    <property type="match status" value="1"/>
</dbReference>
<dbReference type="InterPro" id="IPR000014">
    <property type="entry name" value="PAS"/>
</dbReference>
<dbReference type="RefSeq" id="WP_013171992.1">
    <property type="nucleotide sequence ID" value="NC_014219.1"/>
</dbReference>
<feature type="domain" description="PAS" evidence="1">
    <location>
        <begin position="40"/>
        <end position="83"/>
    </location>
</feature>
<dbReference type="InterPro" id="IPR001633">
    <property type="entry name" value="EAL_dom"/>
</dbReference>
<dbReference type="InterPro" id="IPR035965">
    <property type="entry name" value="PAS-like_dom_sf"/>
</dbReference>
<accession>D6Y0H6</accession>
<dbReference type="Pfam" id="PF00990">
    <property type="entry name" value="GGDEF"/>
    <property type="match status" value="1"/>
</dbReference>
<dbReference type="HOGENOM" id="CLU_000445_70_20_9"/>
<dbReference type="InterPro" id="IPR000700">
    <property type="entry name" value="PAS-assoc_C"/>
</dbReference>
<dbReference type="PROSITE" id="PS50883">
    <property type="entry name" value="EAL"/>
    <property type="match status" value="1"/>
</dbReference>
<protein>
    <submittedName>
        <fullName evidence="5">Diguanylate cyclase/phosphodiesterase with PAS/PAC sensor(S)</fullName>
    </submittedName>
</protein>
<dbReference type="InterPro" id="IPR001610">
    <property type="entry name" value="PAC"/>
</dbReference>
<dbReference type="InterPro" id="IPR029787">
    <property type="entry name" value="Nucleotide_cyclase"/>
</dbReference>
<dbReference type="SMART" id="SM00267">
    <property type="entry name" value="GGDEF"/>
    <property type="match status" value="1"/>
</dbReference>
<organism evidence="5 6">
    <name type="scientific">Bacillus selenitireducens (strain ATCC 700615 / DSM 15326 / MLS10)</name>
    <dbReference type="NCBI Taxonomy" id="439292"/>
    <lineage>
        <taxon>Bacteria</taxon>
        <taxon>Bacillati</taxon>
        <taxon>Bacillota</taxon>
        <taxon>Bacilli</taxon>
        <taxon>Bacillales</taxon>
        <taxon>Bacillaceae</taxon>
        <taxon>Salisediminibacterium</taxon>
    </lineage>
</organism>